<evidence type="ECO:0000313" key="4">
    <source>
        <dbReference type="EMBL" id="SLN71482.1"/>
    </source>
</evidence>
<dbReference type="InterPro" id="IPR041685">
    <property type="entry name" value="AAA_GajA/Old/RecF-like"/>
</dbReference>
<keyword evidence="5" id="KW-1185">Reference proteome</keyword>
<dbReference type="InterPro" id="IPR034139">
    <property type="entry name" value="TOPRIM_OLD"/>
</dbReference>
<dbReference type="SUPFAM" id="SSF52540">
    <property type="entry name" value="P-loop containing nucleoside triphosphate hydrolases"/>
    <property type="match status" value="1"/>
</dbReference>
<gene>
    <name evidence="4" type="ORF">PAM7971_03832</name>
</gene>
<dbReference type="OrthoDB" id="9816534at2"/>
<dbReference type="Pfam" id="PF13175">
    <property type="entry name" value="AAA_15"/>
    <property type="match status" value="1"/>
</dbReference>
<dbReference type="InterPro" id="IPR027417">
    <property type="entry name" value="P-loop_NTPase"/>
</dbReference>
<feature type="domain" description="OLD protein-like TOPRIM" evidence="3">
    <location>
        <begin position="406"/>
        <end position="477"/>
    </location>
</feature>
<proteinExistence type="predicted"/>
<accession>A0A1Y5TSS7</accession>
<dbReference type="InterPro" id="IPR038729">
    <property type="entry name" value="Rad50/SbcC_AAA"/>
</dbReference>
<dbReference type="Gene3D" id="3.40.50.300">
    <property type="entry name" value="P-loop containing nucleotide triphosphate hydrolases"/>
    <property type="match status" value="1"/>
</dbReference>
<dbReference type="AlphaFoldDB" id="A0A1Y5TSS7"/>
<dbReference type="Proteomes" id="UP000193307">
    <property type="component" value="Unassembled WGS sequence"/>
</dbReference>
<feature type="domain" description="Endonuclease GajA/Old nuclease/RecF-like AAA" evidence="1">
    <location>
        <begin position="223"/>
        <end position="360"/>
    </location>
</feature>
<name>A0A1Y5TSS7_9RHOB</name>
<dbReference type="STRING" id="658057.SAMN04488032_1282"/>
<dbReference type="Pfam" id="PF13476">
    <property type="entry name" value="AAA_23"/>
    <property type="match status" value="1"/>
</dbReference>
<evidence type="ECO:0000313" key="5">
    <source>
        <dbReference type="Proteomes" id="UP000193307"/>
    </source>
</evidence>
<dbReference type="EMBL" id="FWFW01000029">
    <property type="protein sequence ID" value="SLN71482.1"/>
    <property type="molecule type" value="Genomic_DNA"/>
</dbReference>
<dbReference type="InterPro" id="IPR051396">
    <property type="entry name" value="Bact_Antivir_Def_Nuclease"/>
</dbReference>
<dbReference type="PANTHER" id="PTHR43581">
    <property type="entry name" value="ATP/GTP PHOSPHATASE"/>
    <property type="match status" value="1"/>
</dbReference>
<dbReference type="GO" id="GO:0016887">
    <property type="term" value="F:ATP hydrolysis activity"/>
    <property type="evidence" value="ECO:0007669"/>
    <property type="project" value="InterPro"/>
</dbReference>
<organism evidence="4 5">
    <name type="scientific">Pacificibacter marinus</name>
    <dbReference type="NCBI Taxonomy" id="658057"/>
    <lineage>
        <taxon>Bacteria</taxon>
        <taxon>Pseudomonadati</taxon>
        <taxon>Pseudomonadota</taxon>
        <taxon>Alphaproteobacteria</taxon>
        <taxon>Rhodobacterales</taxon>
        <taxon>Roseobacteraceae</taxon>
        <taxon>Pacificibacter</taxon>
    </lineage>
</organism>
<dbReference type="GO" id="GO:0006302">
    <property type="term" value="P:double-strand break repair"/>
    <property type="evidence" value="ECO:0007669"/>
    <property type="project" value="InterPro"/>
</dbReference>
<dbReference type="CDD" id="cd01026">
    <property type="entry name" value="TOPRIM_OLD"/>
    <property type="match status" value="1"/>
</dbReference>
<evidence type="ECO:0000259" key="3">
    <source>
        <dbReference type="Pfam" id="PF20469"/>
    </source>
</evidence>
<sequence length="682" mass="74227">MYLSKLIISGFRQFGQEDASAELTFQPGVNALIGKNDSGKTAIIDAVRYALLSRDQMYFKIQSDDFHVDKAGKSVDDIAITCVLSDLDTADQAAFAEHLTYQEGTVSLFVNFQARRLAAEGTARRWVEVNVRSGVEGNGPALEMTVRELLASTYLKPLRDAERELSSGRGSRLSQILYHVEGIKEGADFDPENPPATLAATAALSLLGLSEYFGKSVKTHKGIVDAQGSINTDYLKALRLAGDQMTGKIDLTEGGNEDARLRQILERLELGLVDDSGAQPRGKFGLGSNNILYMACELLLLGREPEGLPLLLVEEPEAHLHPQRQIRLMQFLKRAAEGRMNDGEGRMVQVILSTHSPNLASGLPVANTILLDGKTANPLSEDHTCLSKNDYSFLERFLDATKANLFFAHGVLIVEGDGEALVLPALARAIGFDLNEHGVSIVNVKGTGLRRFSKIFQKSDATKTWISIPVACVADMDVMPDAAPQLLGLVENDDDPKWHNSKRRWKAKRDFGANALAIAAGLKERSEDLCRGDAQNVRTFVSDHWTLEYDLARSGLCSMVFNAAMLANAHDKICEGSKSEGDVLAEAKTKFAELRAECSDDDELTAIHIYEYFTTKKASKAIAAQYLAAAIDTEAGSEGFDAVAFEASLPTYLVDAIKHVCDHKPLENPPTEAQPVAAAAAQ</sequence>
<protein>
    <submittedName>
        <fullName evidence="4">Recombination protein F</fullName>
    </submittedName>
</protein>
<dbReference type="PANTHER" id="PTHR43581:SF4">
    <property type="entry name" value="ATP_GTP PHOSPHATASE"/>
    <property type="match status" value="1"/>
</dbReference>
<reference evidence="4 5" key="1">
    <citation type="submission" date="2017-03" db="EMBL/GenBank/DDBJ databases">
        <authorList>
            <person name="Afonso C.L."/>
            <person name="Miller P.J."/>
            <person name="Scott M.A."/>
            <person name="Spackman E."/>
            <person name="Goraichik I."/>
            <person name="Dimitrov K.M."/>
            <person name="Suarez D.L."/>
            <person name="Swayne D.E."/>
        </authorList>
    </citation>
    <scope>NUCLEOTIDE SEQUENCE [LARGE SCALE GENOMIC DNA]</scope>
    <source>
        <strain evidence="4 5">CECT 7971</strain>
    </source>
</reference>
<evidence type="ECO:0000259" key="2">
    <source>
        <dbReference type="Pfam" id="PF13476"/>
    </source>
</evidence>
<feature type="domain" description="Rad50/SbcC-type AAA" evidence="2">
    <location>
        <begin position="5"/>
        <end position="54"/>
    </location>
</feature>
<dbReference type="Pfam" id="PF20469">
    <property type="entry name" value="OLD-like_TOPRIM"/>
    <property type="match status" value="1"/>
</dbReference>
<evidence type="ECO:0000259" key="1">
    <source>
        <dbReference type="Pfam" id="PF13175"/>
    </source>
</evidence>
<dbReference type="RefSeq" id="WP_085850876.1">
    <property type="nucleotide sequence ID" value="NZ_FNZV01000028.1"/>
</dbReference>